<protein>
    <submittedName>
        <fullName evidence="2">ABC transporter substrate-binding protein</fullName>
    </submittedName>
</protein>
<comment type="caution">
    <text evidence="2">The sequence shown here is derived from an EMBL/GenBank/DDBJ whole genome shotgun (WGS) entry which is preliminary data.</text>
</comment>
<organism evidence="2 3">
    <name type="scientific">Promicromonospora aerolata</name>
    <dbReference type="NCBI Taxonomy" id="195749"/>
    <lineage>
        <taxon>Bacteria</taxon>
        <taxon>Bacillati</taxon>
        <taxon>Actinomycetota</taxon>
        <taxon>Actinomycetes</taxon>
        <taxon>Micrococcales</taxon>
        <taxon>Promicromonosporaceae</taxon>
        <taxon>Promicromonospora</taxon>
    </lineage>
</organism>
<dbReference type="Pfam" id="PF13416">
    <property type="entry name" value="SBP_bac_8"/>
    <property type="match status" value="1"/>
</dbReference>
<dbReference type="InterPro" id="IPR006059">
    <property type="entry name" value="SBP"/>
</dbReference>
<keyword evidence="1" id="KW-0732">Signal</keyword>
<sequence>MRRTTTRRTRARALGILAAAVAVALSACAAPVSSGTDDEYTSWDDVTADARGQEVSLWMWGGDEKGNAYVDDVLAPAAAEQGVTLRRVPVADTADALNRVVSELQAGRNADGAVDLVWVNGENFRTGQQAGAWECGWTDLLPNAEYLDPTDPLLAEDFGTPVEGCESPWHKAQFVLAYDSADVKDPPSSLTELFDWARAHPGRFTYPAPPDFTGSAFVRQSLYEVAGGPEQVPVGPDGDGAADVSSALWTELADLQPSLWRGGDTYPRDAAALDDLYAGDQVDFTMTYGPATLDARVADGTFPASTRVLTLDDGALGNASFLAIPANAAHQAGAMVVADLALAPEQQLAKADPAVWGQYPVLDLDRVPDDTAGQFAALTPSEVVPPFDELSRGADPELSADWVAPLERGWRDNVLTGHR</sequence>
<gene>
    <name evidence="2" type="ORF">ACFSL2_03800</name>
</gene>
<dbReference type="RefSeq" id="WP_377196564.1">
    <property type="nucleotide sequence ID" value="NZ_JBHUHF010000001.1"/>
</dbReference>
<evidence type="ECO:0000313" key="2">
    <source>
        <dbReference type="EMBL" id="MFD2024627.1"/>
    </source>
</evidence>
<proteinExistence type="predicted"/>
<dbReference type="PANTHER" id="PTHR42779:SF1">
    <property type="entry name" value="PROTEIN YNJB"/>
    <property type="match status" value="1"/>
</dbReference>
<dbReference type="PANTHER" id="PTHR42779">
    <property type="entry name" value="PROTEIN YNJB"/>
    <property type="match status" value="1"/>
</dbReference>
<accession>A0ABW4V7L0</accession>
<name>A0ABW4V7L0_9MICO</name>
<dbReference type="Gene3D" id="3.40.190.10">
    <property type="entry name" value="Periplasmic binding protein-like II"/>
    <property type="match status" value="2"/>
</dbReference>
<dbReference type="SUPFAM" id="SSF53850">
    <property type="entry name" value="Periplasmic binding protein-like II"/>
    <property type="match status" value="1"/>
</dbReference>
<evidence type="ECO:0000313" key="3">
    <source>
        <dbReference type="Proteomes" id="UP001597338"/>
    </source>
</evidence>
<reference evidence="3" key="1">
    <citation type="journal article" date="2019" name="Int. J. Syst. Evol. Microbiol.">
        <title>The Global Catalogue of Microorganisms (GCM) 10K type strain sequencing project: providing services to taxonomists for standard genome sequencing and annotation.</title>
        <authorList>
            <consortium name="The Broad Institute Genomics Platform"/>
            <consortium name="The Broad Institute Genome Sequencing Center for Infectious Disease"/>
            <person name="Wu L."/>
            <person name="Ma J."/>
        </authorList>
    </citation>
    <scope>NUCLEOTIDE SEQUENCE [LARGE SCALE GENOMIC DNA]</scope>
    <source>
        <strain evidence="3">CCM 7043</strain>
    </source>
</reference>
<evidence type="ECO:0000256" key="1">
    <source>
        <dbReference type="SAM" id="SignalP"/>
    </source>
</evidence>
<dbReference type="PIRSF" id="PIRSF029172">
    <property type="entry name" value="UCP029172_ABC_sbc_YnjB"/>
    <property type="match status" value="1"/>
</dbReference>
<dbReference type="Proteomes" id="UP001597338">
    <property type="component" value="Unassembled WGS sequence"/>
</dbReference>
<feature type="signal peptide" evidence="1">
    <location>
        <begin position="1"/>
        <end position="29"/>
    </location>
</feature>
<dbReference type="EMBL" id="JBHUHF010000001">
    <property type="protein sequence ID" value="MFD2024627.1"/>
    <property type="molecule type" value="Genomic_DNA"/>
</dbReference>
<keyword evidence="3" id="KW-1185">Reference proteome</keyword>
<dbReference type="PROSITE" id="PS51257">
    <property type="entry name" value="PROKAR_LIPOPROTEIN"/>
    <property type="match status" value="1"/>
</dbReference>
<dbReference type="InterPro" id="IPR027020">
    <property type="entry name" value="YnjB"/>
</dbReference>
<dbReference type="NCBIfam" id="NF008633">
    <property type="entry name" value="PRK11622.1"/>
    <property type="match status" value="1"/>
</dbReference>
<feature type="chain" id="PRO_5047502348" evidence="1">
    <location>
        <begin position="30"/>
        <end position="419"/>
    </location>
</feature>